<reference evidence="2 3" key="1">
    <citation type="submission" date="2023-01" db="EMBL/GenBank/DDBJ databases">
        <authorList>
            <person name="Kreplak J."/>
        </authorList>
    </citation>
    <scope>NUCLEOTIDE SEQUENCE [LARGE SCALE GENOMIC DNA]</scope>
</reference>
<sequence>MSSPSSSLNQSSIIFCNKLLLELLIFIHPQSSHDSSYRIRCNSVTNQQIVHHDLIFKNQQRTHREMNQRRSRRGIQNTRPKRTYLSYQNLPRWFSIHTTTNNFATSRAASEISKEEGRAEQYRMVEKSSECEDDVAASFEAREDEEAYSS</sequence>
<gene>
    <name evidence="2" type="ORF">VFH_I339080</name>
</gene>
<keyword evidence="3" id="KW-1185">Reference proteome</keyword>
<accession>A0AAV0YTX0</accession>
<name>A0AAV0YTX0_VICFA</name>
<evidence type="ECO:0000313" key="3">
    <source>
        <dbReference type="Proteomes" id="UP001157006"/>
    </source>
</evidence>
<organism evidence="2 3">
    <name type="scientific">Vicia faba</name>
    <name type="common">Broad bean</name>
    <name type="synonym">Faba vulgaris</name>
    <dbReference type="NCBI Taxonomy" id="3906"/>
    <lineage>
        <taxon>Eukaryota</taxon>
        <taxon>Viridiplantae</taxon>
        <taxon>Streptophyta</taxon>
        <taxon>Embryophyta</taxon>
        <taxon>Tracheophyta</taxon>
        <taxon>Spermatophyta</taxon>
        <taxon>Magnoliopsida</taxon>
        <taxon>eudicotyledons</taxon>
        <taxon>Gunneridae</taxon>
        <taxon>Pentapetalae</taxon>
        <taxon>rosids</taxon>
        <taxon>fabids</taxon>
        <taxon>Fabales</taxon>
        <taxon>Fabaceae</taxon>
        <taxon>Papilionoideae</taxon>
        <taxon>50 kb inversion clade</taxon>
        <taxon>NPAAA clade</taxon>
        <taxon>Hologalegina</taxon>
        <taxon>IRL clade</taxon>
        <taxon>Fabeae</taxon>
        <taxon>Vicia</taxon>
    </lineage>
</organism>
<feature type="region of interest" description="Disordered" evidence="1">
    <location>
        <begin position="60"/>
        <end position="80"/>
    </location>
</feature>
<protein>
    <submittedName>
        <fullName evidence="2">Uncharacterized protein</fullName>
    </submittedName>
</protein>
<dbReference type="AlphaFoldDB" id="A0AAV0YTX0"/>
<feature type="compositionally biased region" description="Basic and acidic residues" evidence="1">
    <location>
        <begin position="112"/>
        <end position="130"/>
    </location>
</feature>
<evidence type="ECO:0000313" key="2">
    <source>
        <dbReference type="EMBL" id="CAI8588253.1"/>
    </source>
</evidence>
<dbReference type="EMBL" id="OX451736">
    <property type="protein sequence ID" value="CAI8588253.1"/>
    <property type="molecule type" value="Genomic_DNA"/>
</dbReference>
<dbReference type="Proteomes" id="UP001157006">
    <property type="component" value="Chromosome 1L"/>
</dbReference>
<evidence type="ECO:0000256" key="1">
    <source>
        <dbReference type="SAM" id="MobiDB-lite"/>
    </source>
</evidence>
<proteinExistence type="predicted"/>
<feature type="region of interest" description="Disordered" evidence="1">
    <location>
        <begin position="107"/>
        <end position="150"/>
    </location>
</feature>